<dbReference type="EMBL" id="FNNA01000009">
    <property type="protein sequence ID" value="SDX55190.1"/>
    <property type="molecule type" value="Genomic_DNA"/>
</dbReference>
<protein>
    <submittedName>
        <fullName evidence="4">Phage putative head morphogenesis protein, SPP1 gp7 family</fullName>
    </submittedName>
</protein>
<sequence>MQHNLREFLRHGGNGQYVFGRQNGVVYGYRAGISIKSLFPGYADLRADFTDQLDRVIADNTRMLLNALTPPDTVPWVTEADLRDVSDAKEEALRRWDARLTAIFEEYETHPQRLRPLRTAMEERLLRAFAGLINQLRQQDLGIERYIWRSQDDAKVRDSHAEYDDQVFRWDEPPAGSHPGQAHNCRCYAEPVAPGSRNDVILAEFAPTADSFPNSGGIVRRLANGLIARSPAGIAAYAALEANNLLQGFVQSAREQRVQDAAAILGADLGTVEGSLAAQSYAQALVLAENGFLSGSPERGERARVIAEALGLYEMYRPGLFTLPNENALDAVNLARRLAADALAALDAGRLVIDEGSLAQGWVEVFPELSEDDRRLGQLPGFTPERIEQWLETYPAEVLGLPNHTGSPPVEDSTGNIISTPIPDEAGPNIVTMENPHSIDSVSIPEDRARHILDGEGRSGGHRYGTGTPGKTEFPASWSDDDILDAIRQVAGSGTVIGPAHREGDLLISGEVNGVTIRVVVRPNGEVRTGYPVSGDGVIENPRQE</sequence>
<dbReference type="RefSeq" id="WP_052176216.1">
    <property type="nucleotide sequence ID" value="NZ_FNNA01000009.1"/>
</dbReference>
<dbReference type="Proteomes" id="UP000182944">
    <property type="component" value="Unassembled WGS sequence"/>
</dbReference>
<reference evidence="5" key="1">
    <citation type="submission" date="2016-10" db="EMBL/GenBank/DDBJ databases">
        <authorList>
            <person name="Varghese N."/>
            <person name="Submissions S."/>
        </authorList>
    </citation>
    <scope>NUCLEOTIDE SEQUENCE [LARGE SCALE GENOMIC DNA]</scope>
    <source>
        <strain evidence="5">DSM 29303</strain>
    </source>
</reference>
<feature type="domain" description="Phage head morphogenesis" evidence="2">
    <location>
        <begin position="109"/>
        <end position="188"/>
    </location>
</feature>
<evidence type="ECO:0000313" key="5">
    <source>
        <dbReference type="Proteomes" id="UP000182944"/>
    </source>
</evidence>
<dbReference type="Pfam" id="PF04233">
    <property type="entry name" value="Phage_Mu_F"/>
    <property type="match status" value="1"/>
</dbReference>
<evidence type="ECO:0000256" key="1">
    <source>
        <dbReference type="SAM" id="MobiDB-lite"/>
    </source>
</evidence>
<feature type="region of interest" description="Disordered" evidence="1">
    <location>
        <begin position="454"/>
        <end position="477"/>
    </location>
</feature>
<organism evidence="4 5">
    <name type="scientific">Paracoccus sanguinis</name>
    <dbReference type="NCBI Taxonomy" id="1545044"/>
    <lineage>
        <taxon>Bacteria</taxon>
        <taxon>Pseudomonadati</taxon>
        <taxon>Pseudomonadota</taxon>
        <taxon>Alphaproteobacteria</taxon>
        <taxon>Rhodobacterales</taxon>
        <taxon>Paracoccaceae</taxon>
        <taxon>Paracoccus</taxon>
    </lineage>
</organism>
<dbReference type="GO" id="GO:0004519">
    <property type="term" value="F:endonuclease activity"/>
    <property type="evidence" value="ECO:0007669"/>
    <property type="project" value="InterPro"/>
</dbReference>
<proteinExistence type="predicted"/>
<dbReference type="AlphaFoldDB" id="A0A1H3CMD9"/>
<dbReference type="NCBIfam" id="TIGR01641">
    <property type="entry name" value="phageSPP1_gp7"/>
    <property type="match status" value="1"/>
</dbReference>
<evidence type="ECO:0000259" key="3">
    <source>
        <dbReference type="Pfam" id="PF14436"/>
    </source>
</evidence>
<dbReference type="InterPro" id="IPR029501">
    <property type="entry name" value="EndoU_bac"/>
</dbReference>
<keyword evidence="5" id="KW-1185">Reference proteome</keyword>
<evidence type="ECO:0000313" key="4">
    <source>
        <dbReference type="EMBL" id="SDX55190.1"/>
    </source>
</evidence>
<name>A0A1H3CMD9_9RHOB</name>
<evidence type="ECO:0000259" key="2">
    <source>
        <dbReference type="Pfam" id="PF04233"/>
    </source>
</evidence>
<dbReference type="Pfam" id="PF14436">
    <property type="entry name" value="EndoU_bacteria"/>
    <property type="match status" value="1"/>
</dbReference>
<gene>
    <name evidence="4" type="ORF">SAMN05444276_10923</name>
</gene>
<feature type="domain" description="Bacterial EndoU nuclease" evidence="3">
    <location>
        <begin position="463"/>
        <end position="533"/>
    </location>
</feature>
<dbReference type="InterPro" id="IPR006528">
    <property type="entry name" value="Phage_head_morphogenesis_dom"/>
</dbReference>
<dbReference type="OrthoDB" id="4446543at2"/>
<dbReference type="STRING" id="1545044.SAMN05444276_10923"/>
<accession>A0A1H3CMD9</accession>